<feature type="non-terminal residue" evidence="2">
    <location>
        <position position="68"/>
    </location>
</feature>
<keyword evidence="1" id="KW-0812">Transmembrane</keyword>
<name>A0A7T8JZK0_CALRO</name>
<feature type="non-terminal residue" evidence="2">
    <location>
        <position position="1"/>
    </location>
</feature>
<keyword evidence="1" id="KW-1133">Transmembrane helix</keyword>
<protein>
    <submittedName>
        <fullName evidence="2">Uncharacterized protein</fullName>
    </submittedName>
</protein>
<proteinExistence type="predicted"/>
<accession>A0A7T8JZK0</accession>
<keyword evidence="3" id="KW-1185">Reference proteome</keyword>
<organism evidence="2 3">
    <name type="scientific">Caligus rogercresseyi</name>
    <name type="common">Sea louse</name>
    <dbReference type="NCBI Taxonomy" id="217165"/>
    <lineage>
        <taxon>Eukaryota</taxon>
        <taxon>Metazoa</taxon>
        <taxon>Ecdysozoa</taxon>
        <taxon>Arthropoda</taxon>
        <taxon>Crustacea</taxon>
        <taxon>Multicrustacea</taxon>
        <taxon>Hexanauplia</taxon>
        <taxon>Copepoda</taxon>
        <taxon>Siphonostomatoida</taxon>
        <taxon>Caligidae</taxon>
        <taxon>Caligus</taxon>
    </lineage>
</organism>
<evidence type="ECO:0000256" key="1">
    <source>
        <dbReference type="SAM" id="Phobius"/>
    </source>
</evidence>
<reference evidence="3" key="1">
    <citation type="submission" date="2021-01" db="EMBL/GenBank/DDBJ databases">
        <title>Caligus Genome Assembly.</title>
        <authorList>
            <person name="Gallardo-Escarate C."/>
        </authorList>
    </citation>
    <scope>NUCLEOTIDE SEQUENCE [LARGE SCALE GENOMIC DNA]</scope>
</reference>
<dbReference type="EMBL" id="CP045899">
    <property type="protein sequence ID" value="QQP40973.1"/>
    <property type="molecule type" value="Genomic_DNA"/>
</dbReference>
<dbReference type="Proteomes" id="UP000595437">
    <property type="component" value="Chromosome 10"/>
</dbReference>
<dbReference type="SUPFAM" id="SSF81321">
    <property type="entry name" value="Family A G protein-coupled receptor-like"/>
    <property type="match status" value="1"/>
</dbReference>
<feature type="transmembrane region" description="Helical" evidence="1">
    <location>
        <begin position="20"/>
        <end position="46"/>
    </location>
</feature>
<dbReference type="AlphaFoldDB" id="A0A7T8JZK0"/>
<evidence type="ECO:0000313" key="3">
    <source>
        <dbReference type="Proteomes" id="UP000595437"/>
    </source>
</evidence>
<evidence type="ECO:0000313" key="2">
    <source>
        <dbReference type="EMBL" id="QQP40973.1"/>
    </source>
</evidence>
<dbReference type="Gene3D" id="1.20.1070.10">
    <property type="entry name" value="Rhodopsin 7-helix transmembrane proteins"/>
    <property type="match status" value="1"/>
</dbReference>
<sequence>ITKDHYLFCSQQKKLHVPLLFIILNSFNNLFLIINSSVNFIIYCAVRKSFRKSFYSILKIPFQHFYRG</sequence>
<gene>
    <name evidence="2" type="ORF">FKW44_015207</name>
</gene>
<keyword evidence="1" id="KW-0472">Membrane</keyword>